<reference evidence="1" key="1">
    <citation type="journal article" date="2014" name="Front. Microbiol.">
        <title>High frequency of phylogenetically diverse reductive dehalogenase-homologous genes in deep subseafloor sedimentary metagenomes.</title>
        <authorList>
            <person name="Kawai M."/>
            <person name="Futagami T."/>
            <person name="Toyoda A."/>
            <person name="Takaki Y."/>
            <person name="Nishi S."/>
            <person name="Hori S."/>
            <person name="Arai W."/>
            <person name="Tsubouchi T."/>
            <person name="Morono Y."/>
            <person name="Uchiyama I."/>
            <person name="Ito T."/>
            <person name="Fujiyama A."/>
            <person name="Inagaki F."/>
            <person name="Takami H."/>
        </authorList>
    </citation>
    <scope>NUCLEOTIDE SEQUENCE</scope>
    <source>
        <strain evidence="1">Expedition CK06-06</strain>
    </source>
</reference>
<evidence type="ECO:0000313" key="1">
    <source>
        <dbReference type="EMBL" id="GAI70147.1"/>
    </source>
</evidence>
<proteinExistence type="predicted"/>
<dbReference type="AlphaFoldDB" id="X1QNN4"/>
<organism evidence="1">
    <name type="scientific">marine sediment metagenome</name>
    <dbReference type="NCBI Taxonomy" id="412755"/>
    <lineage>
        <taxon>unclassified sequences</taxon>
        <taxon>metagenomes</taxon>
        <taxon>ecological metagenomes</taxon>
    </lineage>
</organism>
<comment type="caution">
    <text evidence="1">The sequence shown here is derived from an EMBL/GenBank/DDBJ whole genome shotgun (WGS) entry which is preliminary data.</text>
</comment>
<name>X1QNN4_9ZZZZ</name>
<sequence length="262" mass="29969">MAKPKSPLLSLGARGTIADSLTLQHRGRATIARKKPIPENLRSEAQLAQRQVYRDAISAWHALTAEAKEAWRGVCPGLSPYHCFMRSELKYVPPLPPELTLYEYYNTGDFSYFSANDTNWLAQTFTPSISHKITLAKLKLFRNIESAEYAIKITTTDQDEYPTDNVLCSKIFDSEPITKDSPGEWYEPSFDEPAILPQDIVYAMIIHGIPGLPNPRLYWRRDQSAPTYYRGAVYTSANSGVSWTRHLYDEFMFEEWGYPLEQ</sequence>
<accession>X1QNN4</accession>
<gene>
    <name evidence="1" type="ORF">S12H4_09213</name>
</gene>
<protein>
    <submittedName>
        <fullName evidence="1">Uncharacterized protein</fullName>
    </submittedName>
</protein>
<dbReference type="EMBL" id="BARW01003697">
    <property type="protein sequence ID" value="GAI70147.1"/>
    <property type="molecule type" value="Genomic_DNA"/>
</dbReference>